<keyword evidence="3" id="KW-1185">Reference proteome</keyword>
<name>A0A5C0B393_9BURK</name>
<keyword evidence="1" id="KW-0732">Signal</keyword>
<reference evidence="2 3" key="1">
    <citation type="submission" date="2019-08" db="EMBL/GenBank/DDBJ databases">
        <title>Amphibian skin-associated Pigmentiphaga: genome sequence and occurrence across geography and hosts.</title>
        <authorList>
            <person name="Bletz M.C."/>
            <person name="Bunk B."/>
            <person name="Sproeer C."/>
            <person name="Biwer P."/>
            <person name="Reiter S."/>
            <person name="Rabemananjara F.C.E."/>
            <person name="Schulz S."/>
            <person name="Overmann J."/>
            <person name="Vences M."/>
        </authorList>
    </citation>
    <scope>NUCLEOTIDE SEQUENCE [LARGE SCALE GENOMIC DNA]</scope>
    <source>
        <strain evidence="2 3">Mada1488</strain>
    </source>
</reference>
<evidence type="ECO:0000256" key="1">
    <source>
        <dbReference type="SAM" id="SignalP"/>
    </source>
</evidence>
<organism evidence="2 3">
    <name type="scientific">Pigmentiphaga aceris</name>
    <dbReference type="NCBI Taxonomy" id="1940612"/>
    <lineage>
        <taxon>Bacteria</taxon>
        <taxon>Pseudomonadati</taxon>
        <taxon>Pseudomonadota</taxon>
        <taxon>Betaproteobacteria</taxon>
        <taxon>Burkholderiales</taxon>
        <taxon>Alcaligenaceae</taxon>
        <taxon>Pigmentiphaga</taxon>
    </lineage>
</organism>
<dbReference type="OrthoDB" id="8526647at2"/>
<dbReference type="Proteomes" id="UP000325161">
    <property type="component" value="Chromosome"/>
</dbReference>
<evidence type="ECO:0008006" key="4">
    <source>
        <dbReference type="Google" id="ProtNLM"/>
    </source>
</evidence>
<feature type="signal peptide" evidence="1">
    <location>
        <begin position="1"/>
        <end position="17"/>
    </location>
</feature>
<accession>A0A5C0B393</accession>
<dbReference type="AlphaFoldDB" id="A0A5C0B393"/>
<gene>
    <name evidence="2" type="ORF">FXN63_01645</name>
</gene>
<proteinExistence type="predicted"/>
<sequence>MALLAGSSLCPLAPVFAAGGAHVVEDSEVEEPGRCHVDSWVSRQGGRDGGITLSPACTSKAMPDLEFSAAVQRNWGSSRDTLVGPGFKYNFMPEAQGVGLALAGSGAWSTRDGHFDNALLVVPLTLRLHEDVRVNLNAGWSYTHGRGRKEQAFLGAQVEYAVASDVSLMAEVFGRDGDPMGSQLGVRWTPGGGDVDVDLLYGRRLDGSTPRTVTLGVTFRY</sequence>
<dbReference type="EMBL" id="CP043046">
    <property type="protein sequence ID" value="QEI09062.1"/>
    <property type="molecule type" value="Genomic_DNA"/>
</dbReference>
<feature type="chain" id="PRO_5023029852" description="Outer membrane protein beta-barrel domain-containing protein" evidence="1">
    <location>
        <begin position="18"/>
        <end position="221"/>
    </location>
</feature>
<evidence type="ECO:0000313" key="2">
    <source>
        <dbReference type="EMBL" id="QEI09062.1"/>
    </source>
</evidence>
<protein>
    <recommendedName>
        <fullName evidence="4">Outer membrane protein beta-barrel domain-containing protein</fullName>
    </recommendedName>
</protein>
<evidence type="ECO:0000313" key="3">
    <source>
        <dbReference type="Proteomes" id="UP000325161"/>
    </source>
</evidence>
<dbReference type="KEGG" id="pacr:FXN63_01645"/>